<gene>
    <name evidence="1" type="ORF">WJX84_002865</name>
</gene>
<reference evidence="1 2" key="1">
    <citation type="journal article" date="2024" name="Nat. Commun.">
        <title>Phylogenomics reveals the evolutionary origins of lichenization in chlorophyte algae.</title>
        <authorList>
            <person name="Puginier C."/>
            <person name="Libourel C."/>
            <person name="Otte J."/>
            <person name="Skaloud P."/>
            <person name="Haon M."/>
            <person name="Grisel S."/>
            <person name="Petersen M."/>
            <person name="Berrin J.G."/>
            <person name="Delaux P.M."/>
            <person name="Dal Grande F."/>
            <person name="Keller J."/>
        </authorList>
    </citation>
    <scope>NUCLEOTIDE SEQUENCE [LARGE SCALE GENOMIC DNA]</scope>
    <source>
        <strain evidence="1 2">SAG 2523</strain>
    </source>
</reference>
<dbReference type="Proteomes" id="UP001485043">
    <property type="component" value="Unassembled WGS sequence"/>
</dbReference>
<evidence type="ECO:0000313" key="1">
    <source>
        <dbReference type="EMBL" id="KAK9867385.1"/>
    </source>
</evidence>
<comment type="caution">
    <text evidence="1">The sequence shown here is derived from an EMBL/GenBank/DDBJ whole genome shotgun (WGS) entry which is preliminary data.</text>
</comment>
<protein>
    <submittedName>
        <fullName evidence="1">Uncharacterized protein</fullName>
    </submittedName>
</protein>
<evidence type="ECO:0000313" key="2">
    <source>
        <dbReference type="Proteomes" id="UP001485043"/>
    </source>
</evidence>
<keyword evidence="2" id="KW-1185">Reference proteome</keyword>
<accession>A0AAW1TCT5</accession>
<sequence>MRRQHVRMKAAEDLLTPPLHVEIREKLSGPERSAVPIWGSFCGVSNGAWQGRVAAFAPHTGLPEQIWPKDPSKRELCSYIVEERSTDDDIDRVIRFTDRATTVDGLKLPEYADQSTQLQQCLQADAEGQAEKTALTSVPEQSGGIKGKFAAGDESDAWQCFMDVRQQQAAERRKWEDKQDILENEEGFVIYDGGTYSRGPIRITPMPGDVSPSTSAPGLEEAHGVEHLSHLNGVEMDGIHLIHPDEDAHEDEGGDSDEDAEDEPIIFGEDEPKPAQRTSVIEQCLAYGSEERLRLQLTLSVTGGSEGVEMDIDVLRVLLFREFWQGLPSTGKKLPVKPATQPVIDGPRLSPKKLSGQWKVFDVESSPFVEVDPMTDEERLSFLYFSRETGQTWTPDAAPGLSEEGAAMWLPNNVLVELLMTDESPSGQANRKPRRKSKAPRGMIISFSWLQRKDIMIGVQRHYDAQGELTEVRNRTAVRGGWVGGQS</sequence>
<dbReference type="PANTHER" id="PTHR36025">
    <property type="entry name" value="DIHYDROOROTATE DEHYDROGENASE (DUF3598)"/>
    <property type="match status" value="1"/>
</dbReference>
<dbReference type="PANTHER" id="PTHR36025:SF1">
    <property type="entry name" value="DIHYDROOROTATE DEHYDROGENASE (DUF3598)"/>
    <property type="match status" value="1"/>
</dbReference>
<dbReference type="AlphaFoldDB" id="A0AAW1TCT5"/>
<proteinExistence type="predicted"/>
<dbReference type="EMBL" id="JALJOV010000090">
    <property type="protein sequence ID" value="KAK9867385.1"/>
    <property type="molecule type" value="Genomic_DNA"/>
</dbReference>
<name>A0AAW1TCT5_9CHLO</name>
<organism evidence="1 2">
    <name type="scientific">Apatococcus fuscideae</name>
    <dbReference type="NCBI Taxonomy" id="2026836"/>
    <lineage>
        <taxon>Eukaryota</taxon>
        <taxon>Viridiplantae</taxon>
        <taxon>Chlorophyta</taxon>
        <taxon>core chlorophytes</taxon>
        <taxon>Trebouxiophyceae</taxon>
        <taxon>Chlorellales</taxon>
        <taxon>Chlorellaceae</taxon>
        <taxon>Apatococcus</taxon>
    </lineage>
</organism>